<dbReference type="GO" id="GO:0046655">
    <property type="term" value="P:folic acid metabolic process"/>
    <property type="evidence" value="ECO:0007669"/>
    <property type="project" value="TreeGrafter"/>
</dbReference>
<dbReference type="PRINTS" id="PR00070">
    <property type="entry name" value="DHFR"/>
</dbReference>
<dbReference type="CDD" id="cd00209">
    <property type="entry name" value="DHFR"/>
    <property type="match status" value="1"/>
</dbReference>
<organism evidence="9 10">
    <name type="scientific">Proteiniclasticum aestuarii</name>
    <dbReference type="NCBI Taxonomy" id="2817862"/>
    <lineage>
        <taxon>Bacteria</taxon>
        <taxon>Bacillati</taxon>
        <taxon>Bacillota</taxon>
        <taxon>Clostridia</taxon>
        <taxon>Eubacteriales</taxon>
        <taxon>Clostridiaceae</taxon>
        <taxon>Proteiniclasticum</taxon>
    </lineage>
</organism>
<dbReference type="Gene3D" id="3.40.430.10">
    <property type="entry name" value="Dihydrofolate Reductase, subunit A"/>
    <property type="match status" value="1"/>
</dbReference>
<feature type="domain" description="DHFR" evidence="8">
    <location>
        <begin position="1"/>
        <end position="159"/>
    </location>
</feature>
<dbReference type="SUPFAM" id="SSF53597">
    <property type="entry name" value="Dihydrofolate reductase-like"/>
    <property type="match status" value="1"/>
</dbReference>
<accession>A0A939H5G9</accession>
<dbReference type="Proteomes" id="UP000664218">
    <property type="component" value="Unassembled WGS sequence"/>
</dbReference>
<dbReference type="GO" id="GO:0050661">
    <property type="term" value="F:NADP binding"/>
    <property type="evidence" value="ECO:0007669"/>
    <property type="project" value="InterPro"/>
</dbReference>
<dbReference type="InterPro" id="IPR024072">
    <property type="entry name" value="DHFR-like_dom_sf"/>
</dbReference>
<comment type="caution">
    <text evidence="9">The sequence shown here is derived from an EMBL/GenBank/DDBJ whole genome shotgun (WGS) entry which is preliminary data.</text>
</comment>
<dbReference type="GO" id="GO:0006730">
    <property type="term" value="P:one-carbon metabolic process"/>
    <property type="evidence" value="ECO:0007669"/>
    <property type="project" value="UniProtKB-KW"/>
</dbReference>
<dbReference type="RefSeq" id="WP_207599110.1">
    <property type="nucleotide sequence ID" value="NZ_JAFNJU010000004.1"/>
</dbReference>
<evidence type="ECO:0000256" key="3">
    <source>
        <dbReference type="ARBA" id="ARBA00012856"/>
    </source>
</evidence>
<protein>
    <recommendedName>
        <fullName evidence="3 7">Dihydrofolate reductase</fullName>
        <ecNumber evidence="3 7">1.5.1.3</ecNumber>
    </recommendedName>
</protein>
<evidence type="ECO:0000256" key="1">
    <source>
        <dbReference type="ARBA" id="ARBA00004903"/>
    </source>
</evidence>
<evidence type="ECO:0000313" key="10">
    <source>
        <dbReference type="Proteomes" id="UP000664218"/>
    </source>
</evidence>
<comment type="function">
    <text evidence="7">Key enzyme in folate metabolism. Catalyzes an essential reaction for de novo glycine and purine synthesis, and for DNA precursor synthesis.</text>
</comment>
<dbReference type="GO" id="GO:0004146">
    <property type="term" value="F:dihydrofolate reductase activity"/>
    <property type="evidence" value="ECO:0007669"/>
    <property type="project" value="UniProtKB-EC"/>
</dbReference>
<dbReference type="EMBL" id="JAFNJU010000004">
    <property type="protein sequence ID" value="MBO1264587.1"/>
    <property type="molecule type" value="Genomic_DNA"/>
</dbReference>
<dbReference type="Pfam" id="PF00186">
    <property type="entry name" value="DHFR_1"/>
    <property type="match status" value="1"/>
</dbReference>
<comment type="pathway">
    <text evidence="1 7">Cofactor biosynthesis; tetrahydrofolate biosynthesis; 5,6,7,8-tetrahydrofolate from 7,8-dihydrofolate: step 1/1.</text>
</comment>
<sequence length="167" mass="19546">MLSLIVATTEEGVIGKEGTLIWRIPTDLRYFREKTMGKKMIMGRKTFESFPSPLPGREHIVLTRKKDYDVPEGVRLIHDFSEVDPYLESDEEVFIIGGGEIFRHFLPLCERLYITWVKKEFEGDTFFPVEEIRPFTEVKRETVFDVASGIEVDFTIYERKDSRSRAE</sequence>
<evidence type="ECO:0000256" key="2">
    <source>
        <dbReference type="ARBA" id="ARBA00009539"/>
    </source>
</evidence>
<dbReference type="InterPro" id="IPR001796">
    <property type="entry name" value="DHFR_dom"/>
</dbReference>
<dbReference type="PANTHER" id="PTHR48069:SF3">
    <property type="entry name" value="DIHYDROFOLATE REDUCTASE"/>
    <property type="match status" value="1"/>
</dbReference>
<proteinExistence type="inferred from homology"/>
<evidence type="ECO:0000313" key="9">
    <source>
        <dbReference type="EMBL" id="MBO1264587.1"/>
    </source>
</evidence>
<dbReference type="GO" id="GO:0046654">
    <property type="term" value="P:tetrahydrofolate biosynthetic process"/>
    <property type="evidence" value="ECO:0007669"/>
    <property type="project" value="InterPro"/>
</dbReference>
<evidence type="ECO:0000256" key="5">
    <source>
        <dbReference type="ARBA" id="ARBA00022857"/>
    </source>
</evidence>
<gene>
    <name evidence="9" type="ORF">J3A84_05985</name>
</gene>
<dbReference type="EC" id="1.5.1.3" evidence="3 7"/>
<keyword evidence="6 7" id="KW-0560">Oxidoreductase</keyword>
<evidence type="ECO:0000256" key="4">
    <source>
        <dbReference type="ARBA" id="ARBA00022563"/>
    </source>
</evidence>
<dbReference type="GO" id="GO:0046452">
    <property type="term" value="P:dihydrofolate metabolic process"/>
    <property type="evidence" value="ECO:0007669"/>
    <property type="project" value="TreeGrafter"/>
</dbReference>
<keyword evidence="4 7" id="KW-0554">One-carbon metabolism</keyword>
<dbReference type="PROSITE" id="PS51330">
    <property type="entry name" value="DHFR_2"/>
    <property type="match status" value="1"/>
</dbReference>
<dbReference type="InterPro" id="IPR012259">
    <property type="entry name" value="DHFR"/>
</dbReference>
<dbReference type="PANTHER" id="PTHR48069">
    <property type="entry name" value="DIHYDROFOLATE REDUCTASE"/>
    <property type="match status" value="1"/>
</dbReference>
<dbReference type="AlphaFoldDB" id="A0A939H5G9"/>
<reference evidence="9" key="1">
    <citation type="submission" date="2021-03" db="EMBL/GenBank/DDBJ databases">
        <title>Proteiniclasticum marinus sp. nov., isolated from tidal flat sediment.</title>
        <authorList>
            <person name="Namirimu T."/>
            <person name="Yang J.-A."/>
            <person name="Yang S.-H."/>
            <person name="Kim Y.-J."/>
            <person name="Kwon K.K."/>
        </authorList>
    </citation>
    <scope>NUCLEOTIDE SEQUENCE</scope>
    <source>
        <strain evidence="9">SCR006</strain>
    </source>
</reference>
<name>A0A939H5G9_9CLOT</name>
<comment type="catalytic activity">
    <reaction evidence="7">
        <text>(6S)-5,6,7,8-tetrahydrofolate + NADP(+) = 7,8-dihydrofolate + NADPH + H(+)</text>
        <dbReference type="Rhea" id="RHEA:15009"/>
        <dbReference type="ChEBI" id="CHEBI:15378"/>
        <dbReference type="ChEBI" id="CHEBI:57451"/>
        <dbReference type="ChEBI" id="CHEBI:57453"/>
        <dbReference type="ChEBI" id="CHEBI:57783"/>
        <dbReference type="ChEBI" id="CHEBI:58349"/>
        <dbReference type="EC" id="1.5.1.3"/>
    </reaction>
</comment>
<keyword evidence="5 7" id="KW-0521">NADP</keyword>
<evidence type="ECO:0000256" key="7">
    <source>
        <dbReference type="PIRNR" id="PIRNR000194"/>
    </source>
</evidence>
<evidence type="ECO:0000256" key="6">
    <source>
        <dbReference type="ARBA" id="ARBA00023002"/>
    </source>
</evidence>
<evidence type="ECO:0000259" key="8">
    <source>
        <dbReference type="PROSITE" id="PS51330"/>
    </source>
</evidence>
<comment type="similarity">
    <text evidence="2 7">Belongs to the dihydrofolate reductase family.</text>
</comment>
<keyword evidence="10" id="KW-1185">Reference proteome</keyword>
<dbReference type="PIRSF" id="PIRSF000194">
    <property type="entry name" value="DHFR"/>
    <property type="match status" value="1"/>
</dbReference>